<protein>
    <recommendedName>
        <fullName evidence="1">Condensation domain-containing protein</fullName>
    </recommendedName>
</protein>
<reference evidence="2 3" key="1">
    <citation type="submission" date="2021-01" db="EMBL/GenBank/DDBJ databases">
        <title>Whole genome shotgun sequence of Planotetraspora mira NBRC 15435.</title>
        <authorList>
            <person name="Komaki H."/>
            <person name="Tamura T."/>
        </authorList>
    </citation>
    <scope>NUCLEOTIDE SEQUENCE [LARGE SCALE GENOMIC DNA]</scope>
    <source>
        <strain evidence="2 3">NBRC 15435</strain>
    </source>
</reference>
<dbReference type="PANTHER" id="PTHR45527:SF1">
    <property type="entry name" value="FATTY ACID SYNTHASE"/>
    <property type="match status" value="1"/>
</dbReference>
<dbReference type="InterPro" id="IPR001242">
    <property type="entry name" value="Condensation_dom"/>
</dbReference>
<dbReference type="EMBL" id="BOOO01000006">
    <property type="protein sequence ID" value="GII27898.1"/>
    <property type="molecule type" value="Genomic_DNA"/>
</dbReference>
<dbReference type="RefSeq" id="WP_203951971.1">
    <property type="nucleotide sequence ID" value="NZ_BOOO01000006.1"/>
</dbReference>
<dbReference type="Proteomes" id="UP000650628">
    <property type="component" value="Unassembled WGS sequence"/>
</dbReference>
<dbReference type="GO" id="GO:0009239">
    <property type="term" value="P:enterobactin biosynthetic process"/>
    <property type="evidence" value="ECO:0007669"/>
    <property type="project" value="TreeGrafter"/>
</dbReference>
<keyword evidence="3" id="KW-1185">Reference proteome</keyword>
<dbReference type="GO" id="GO:0009366">
    <property type="term" value="C:enterobactin synthetase complex"/>
    <property type="evidence" value="ECO:0007669"/>
    <property type="project" value="TreeGrafter"/>
</dbReference>
<dbReference type="GO" id="GO:0008610">
    <property type="term" value="P:lipid biosynthetic process"/>
    <property type="evidence" value="ECO:0007669"/>
    <property type="project" value="UniProtKB-ARBA"/>
</dbReference>
<dbReference type="Gene3D" id="3.30.559.30">
    <property type="entry name" value="Nonribosomal peptide synthetase, condensation domain"/>
    <property type="match status" value="1"/>
</dbReference>
<evidence type="ECO:0000313" key="2">
    <source>
        <dbReference type="EMBL" id="GII27898.1"/>
    </source>
</evidence>
<dbReference type="GO" id="GO:0005829">
    <property type="term" value="C:cytosol"/>
    <property type="evidence" value="ECO:0007669"/>
    <property type="project" value="TreeGrafter"/>
</dbReference>
<dbReference type="InterPro" id="IPR023213">
    <property type="entry name" value="CAT-like_dom_sf"/>
</dbReference>
<name>A0A8J3TK28_9ACTN</name>
<evidence type="ECO:0000259" key="1">
    <source>
        <dbReference type="Pfam" id="PF00668"/>
    </source>
</evidence>
<proteinExistence type="predicted"/>
<accession>A0A8J3TK28</accession>
<feature type="domain" description="Condensation" evidence="1">
    <location>
        <begin position="52"/>
        <end position="339"/>
    </location>
</feature>
<dbReference type="GO" id="GO:0043041">
    <property type="term" value="P:amino acid activation for nonribosomal peptide biosynthetic process"/>
    <property type="evidence" value="ECO:0007669"/>
    <property type="project" value="TreeGrafter"/>
</dbReference>
<sequence>MIQAGFRADDPEWTGPLAWGQRSIWEAMRLVGAPGDRYFNFSRTVAVPRAAGSPGPETVARALSMVVERHDSLRTRVRIGPDGEPYQVVGVSGGIAAEVGADLAANAVAEDRFDPAEDWPVRAGLVIRDGVVEQVILAFCHTAADGYAGDIVARDLRVALLRGVLPGPSERLRDLVSRQEGADAARGERSVAFWERAMAELGGPVFGPSREAAAATPRYQRLTMVSPALDRASRTLSVRYGVSTSTVLLAAACVEVARIAGRPGAAMTPLVNNRFRQQDRDVVTSLAQLGLFVLPPGHGRAQAAGASGGQEGFHELMESARASALRAYRHAYYDPAELRLRLDGADPLCCFNDQRPVEAVTPVGEVPDEDEIRSALALTQIVPQSGLDELNCRFCVHVTGEPDRLRVLVTADSMHVAPRDLETFLRGMEALVVGGV</sequence>
<dbReference type="Gene3D" id="3.30.559.10">
    <property type="entry name" value="Chloramphenicol acetyltransferase-like domain"/>
    <property type="match status" value="1"/>
</dbReference>
<dbReference type="AlphaFoldDB" id="A0A8J3TK28"/>
<dbReference type="GO" id="GO:0047527">
    <property type="term" value="F:2,3-dihydroxybenzoate-serine ligase activity"/>
    <property type="evidence" value="ECO:0007669"/>
    <property type="project" value="TreeGrafter"/>
</dbReference>
<organism evidence="2 3">
    <name type="scientific">Planotetraspora mira</name>
    <dbReference type="NCBI Taxonomy" id="58121"/>
    <lineage>
        <taxon>Bacteria</taxon>
        <taxon>Bacillati</taxon>
        <taxon>Actinomycetota</taxon>
        <taxon>Actinomycetes</taxon>
        <taxon>Streptosporangiales</taxon>
        <taxon>Streptosporangiaceae</taxon>
        <taxon>Planotetraspora</taxon>
    </lineage>
</organism>
<dbReference type="GO" id="GO:0031177">
    <property type="term" value="F:phosphopantetheine binding"/>
    <property type="evidence" value="ECO:0007669"/>
    <property type="project" value="TreeGrafter"/>
</dbReference>
<dbReference type="SUPFAM" id="SSF52777">
    <property type="entry name" value="CoA-dependent acyltransferases"/>
    <property type="match status" value="2"/>
</dbReference>
<dbReference type="Pfam" id="PF00668">
    <property type="entry name" value="Condensation"/>
    <property type="match status" value="1"/>
</dbReference>
<dbReference type="PANTHER" id="PTHR45527">
    <property type="entry name" value="NONRIBOSOMAL PEPTIDE SYNTHETASE"/>
    <property type="match status" value="1"/>
</dbReference>
<gene>
    <name evidence="2" type="ORF">Pmi06nite_13400</name>
</gene>
<evidence type="ECO:0000313" key="3">
    <source>
        <dbReference type="Proteomes" id="UP000650628"/>
    </source>
</evidence>
<comment type="caution">
    <text evidence="2">The sequence shown here is derived from an EMBL/GenBank/DDBJ whole genome shotgun (WGS) entry which is preliminary data.</text>
</comment>